<feature type="transmembrane region" description="Helical" evidence="1">
    <location>
        <begin position="48"/>
        <end position="70"/>
    </location>
</feature>
<feature type="transmembrane region" description="Helical" evidence="1">
    <location>
        <begin position="117"/>
        <end position="136"/>
    </location>
</feature>
<evidence type="ECO:0000313" key="2">
    <source>
        <dbReference type="EMBL" id="MFC5746145.1"/>
    </source>
</evidence>
<dbReference type="Proteomes" id="UP001596074">
    <property type="component" value="Unassembled WGS sequence"/>
</dbReference>
<keyword evidence="1" id="KW-0812">Transmembrane</keyword>
<evidence type="ECO:0000313" key="3">
    <source>
        <dbReference type="Proteomes" id="UP001596074"/>
    </source>
</evidence>
<keyword evidence="1" id="KW-0472">Membrane</keyword>
<accession>A0ABW0ZYX8</accession>
<name>A0ABW0ZYX8_9ACTN</name>
<comment type="caution">
    <text evidence="2">The sequence shown here is derived from an EMBL/GenBank/DDBJ whole genome shotgun (WGS) entry which is preliminary data.</text>
</comment>
<proteinExistence type="predicted"/>
<keyword evidence="1" id="KW-1133">Transmembrane helix</keyword>
<keyword evidence="3" id="KW-1185">Reference proteome</keyword>
<sequence length="339" mass="37132">MTDDGRPRPVLDPEIPAEDRALLDAAPERLVAARLPAPPRPRTGRGTIAARALWVPAAALFYGVLPGGWIRMFFLAAMDGDDLVDVVFGWGRAALLAMLVVPLVHALLILSGQGEAAVLLAAVSFTGWTAGILRHLREPAAARAARRYHGRYLLPGDLDRPAARLLVRAQRACDAVLGSAAHRAGLLDDVDNTVVLPRQEWAIAVALAEHTRLRRERRAQRPERLSPRVRALLEPQDRALELSVASVVERVEALETYAAQARGLDDAYHEWQVVRRLPEQNERYRELLAATVRDDLAREEIERLAGGAAAARDLLRESVGDAVRAGHDLVSAMTNPRAK</sequence>
<protein>
    <recommendedName>
        <fullName evidence="4">5-bromo-4-chloroindolyl phosphate hydrolysis protein</fullName>
    </recommendedName>
</protein>
<evidence type="ECO:0008006" key="4">
    <source>
        <dbReference type="Google" id="ProtNLM"/>
    </source>
</evidence>
<reference evidence="3" key="1">
    <citation type="journal article" date="2019" name="Int. J. Syst. Evol. Microbiol.">
        <title>The Global Catalogue of Microorganisms (GCM) 10K type strain sequencing project: providing services to taxonomists for standard genome sequencing and annotation.</title>
        <authorList>
            <consortium name="The Broad Institute Genomics Platform"/>
            <consortium name="The Broad Institute Genome Sequencing Center for Infectious Disease"/>
            <person name="Wu L."/>
            <person name="Ma J."/>
        </authorList>
    </citation>
    <scope>NUCLEOTIDE SEQUENCE [LARGE SCALE GENOMIC DNA]</scope>
    <source>
        <strain evidence="3">KCTC 42087</strain>
    </source>
</reference>
<organism evidence="2 3">
    <name type="scientific">Actinomadura rugatobispora</name>
    <dbReference type="NCBI Taxonomy" id="1994"/>
    <lineage>
        <taxon>Bacteria</taxon>
        <taxon>Bacillati</taxon>
        <taxon>Actinomycetota</taxon>
        <taxon>Actinomycetes</taxon>
        <taxon>Streptosporangiales</taxon>
        <taxon>Thermomonosporaceae</taxon>
        <taxon>Actinomadura</taxon>
    </lineage>
</organism>
<gene>
    <name evidence="2" type="ORF">ACFPZN_11050</name>
</gene>
<evidence type="ECO:0000256" key="1">
    <source>
        <dbReference type="SAM" id="Phobius"/>
    </source>
</evidence>
<dbReference type="RefSeq" id="WP_378281764.1">
    <property type="nucleotide sequence ID" value="NZ_JBHSON010000012.1"/>
</dbReference>
<dbReference type="EMBL" id="JBHSON010000012">
    <property type="protein sequence ID" value="MFC5746145.1"/>
    <property type="molecule type" value="Genomic_DNA"/>
</dbReference>
<feature type="transmembrane region" description="Helical" evidence="1">
    <location>
        <begin position="90"/>
        <end position="110"/>
    </location>
</feature>